<evidence type="ECO:0000313" key="2">
    <source>
        <dbReference type="Proteomes" id="UP001178148"/>
    </source>
</evidence>
<proteinExistence type="predicted"/>
<dbReference type="AlphaFoldDB" id="A0AA90SSL7"/>
<sequence length="77" mass="8950">MPFGEIMAWEKLKQRILADSMLIDHDAVEELDSVHELIDLARLEHHLKDIHSSSRDEKAWSPLMMFKALCYCKVGIN</sequence>
<gene>
    <name evidence="1" type="ORF">QS748_05235</name>
</gene>
<reference evidence="1 2" key="1">
    <citation type="journal article" date="2023" name="bioRxiv">
        <title>An intranuclear bacterial parasite of deep-sea mussels expresses apoptosis inhibitors acquired from its host.</title>
        <authorList>
            <person name="Gonzalez Porras M.A."/>
            <person name="Assie A."/>
            <person name="Tietjen M."/>
            <person name="Violette M."/>
            <person name="Kleiner M."/>
            <person name="Gruber-Vodicka H."/>
            <person name="Dubilier N."/>
            <person name="Leisch N."/>
        </authorList>
    </citation>
    <scope>NUCLEOTIDE SEQUENCE [LARGE SCALE GENOMIC DNA]</scope>
    <source>
        <strain evidence="1">IAP13</strain>
    </source>
</reference>
<organism evidence="1 2">
    <name type="scientific">Candidatus Endonucleibacter bathymodioli</name>
    <dbReference type="NCBI Taxonomy" id="539814"/>
    <lineage>
        <taxon>Bacteria</taxon>
        <taxon>Pseudomonadati</taxon>
        <taxon>Pseudomonadota</taxon>
        <taxon>Gammaproteobacteria</taxon>
        <taxon>Oceanospirillales</taxon>
        <taxon>Endozoicomonadaceae</taxon>
        <taxon>Candidatus Endonucleibacter</taxon>
    </lineage>
</organism>
<comment type="caution">
    <text evidence="1">The sequence shown here is derived from an EMBL/GenBank/DDBJ whole genome shotgun (WGS) entry which is preliminary data.</text>
</comment>
<accession>A0AA90SSL7</accession>
<protein>
    <submittedName>
        <fullName evidence="1">Uncharacterized protein</fullName>
    </submittedName>
</protein>
<dbReference type="EMBL" id="JASXSV010000006">
    <property type="protein sequence ID" value="MDP0588614.1"/>
    <property type="molecule type" value="Genomic_DNA"/>
</dbReference>
<evidence type="ECO:0000313" key="1">
    <source>
        <dbReference type="EMBL" id="MDP0588614.1"/>
    </source>
</evidence>
<keyword evidence="2" id="KW-1185">Reference proteome</keyword>
<dbReference type="Proteomes" id="UP001178148">
    <property type="component" value="Unassembled WGS sequence"/>
</dbReference>
<name>A0AA90SSL7_9GAMM</name>